<evidence type="ECO:0000313" key="4">
    <source>
        <dbReference type="EMBL" id="GGC74060.1"/>
    </source>
</evidence>
<reference evidence="5" key="1">
    <citation type="journal article" date="2019" name="Int. J. Syst. Evol. Microbiol.">
        <title>The Global Catalogue of Microorganisms (GCM) 10K type strain sequencing project: providing services to taxonomists for standard genome sequencing and annotation.</title>
        <authorList>
            <consortium name="The Broad Institute Genomics Platform"/>
            <consortium name="The Broad Institute Genome Sequencing Center for Infectious Disease"/>
            <person name="Wu L."/>
            <person name="Ma J."/>
        </authorList>
    </citation>
    <scope>NUCLEOTIDE SEQUENCE [LARGE SCALE GENOMIC DNA]</scope>
    <source>
        <strain evidence="5">CCM 7282</strain>
    </source>
</reference>
<protein>
    <recommendedName>
        <fullName evidence="3">SCP domain-containing protein</fullName>
    </recommendedName>
</protein>
<dbReference type="CDD" id="cd05379">
    <property type="entry name" value="CAP_bacterial"/>
    <property type="match status" value="1"/>
</dbReference>
<comment type="caution">
    <text evidence="4">The sequence shown here is derived from an EMBL/GenBank/DDBJ whole genome shotgun (WGS) entry which is preliminary data.</text>
</comment>
<feature type="region of interest" description="Disordered" evidence="1">
    <location>
        <begin position="69"/>
        <end position="112"/>
    </location>
</feature>
<feature type="chain" id="PRO_5047325202" description="SCP domain-containing protein" evidence="2">
    <location>
        <begin position="22"/>
        <end position="235"/>
    </location>
</feature>
<evidence type="ECO:0000259" key="3">
    <source>
        <dbReference type="Pfam" id="PF00188"/>
    </source>
</evidence>
<dbReference type="PANTHER" id="PTHR31157">
    <property type="entry name" value="SCP DOMAIN-CONTAINING PROTEIN"/>
    <property type="match status" value="1"/>
</dbReference>
<name>A0ABQ1NE62_9BACI</name>
<feature type="region of interest" description="Disordered" evidence="1">
    <location>
        <begin position="30"/>
        <end position="52"/>
    </location>
</feature>
<keyword evidence="5" id="KW-1185">Reference proteome</keyword>
<dbReference type="RefSeq" id="WP_062444256.1">
    <property type="nucleotide sequence ID" value="NZ_BMCJ01000001.1"/>
</dbReference>
<dbReference type="EMBL" id="BMCJ01000001">
    <property type="protein sequence ID" value="GGC74060.1"/>
    <property type="molecule type" value="Genomic_DNA"/>
</dbReference>
<dbReference type="Gene3D" id="3.40.33.10">
    <property type="entry name" value="CAP"/>
    <property type="match status" value="1"/>
</dbReference>
<dbReference type="PANTHER" id="PTHR31157:SF1">
    <property type="entry name" value="SCP DOMAIN-CONTAINING PROTEIN"/>
    <property type="match status" value="1"/>
</dbReference>
<feature type="compositionally biased region" description="Polar residues" evidence="1">
    <location>
        <begin position="99"/>
        <end position="112"/>
    </location>
</feature>
<dbReference type="PROSITE" id="PS51257">
    <property type="entry name" value="PROKAR_LIPOPROTEIN"/>
    <property type="match status" value="1"/>
</dbReference>
<dbReference type="SUPFAM" id="SSF55797">
    <property type="entry name" value="PR-1-like"/>
    <property type="match status" value="1"/>
</dbReference>
<feature type="compositionally biased region" description="Polar residues" evidence="1">
    <location>
        <begin position="75"/>
        <end position="91"/>
    </location>
</feature>
<feature type="signal peptide" evidence="2">
    <location>
        <begin position="1"/>
        <end position="21"/>
    </location>
</feature>
<evidence type="ECO:0000313" key="5">
    <source>
        <dbReference type="Proteomes" id="UP000619534"/>
    </source>
</evidence>
<sequence>MKKLITQGFSLFLMTFLIACAAGNDEGMRDVNNDPQQVNFGPDDFTPRQDNIQRDEYRFFTDYDLGEYTQRDNYENPNGSNYPNGDNVTPDNRNDETDQNQPQQPQGDSNVNDIQQQVVDLTNKEREKNGLKPLKIDTEVMEVAQEKSEDMAENDYFSHNSPTYGSPFDMMKDFGVDYQRAAENIAAGQQTPESVVEGWMNSSGHRKNILNGQLTHIGVGYDANGDYWTQMFIRK</sequence>
<dbReference type="InterPro" id="IPR014258">
    <property type="entry name" value="CAP_domain_YkwD-like"/>
</dbReference>
<dbReference type="Proteomes" id="UP000619534">
    <property type="component" value="Unassembled WGS sequence"/>
</dbReference>
<gene>
    <name evidence="4" type="ORF">GCM10007216_00860</name>
</gene>
<dbReference type="Pfam" id="PF00188">
    <property type="entry name" value="CAP"/>
    <property type="match status" value="1"/>
</dbReference>
<accession>A0ABQ1NE62</accession>
<feature type="domain" description="SCP" evidence="3">
    <location>
        <begin position="119"/>
        <end position="232"/>
    </location>
</feature>
<organism evidence="4 5">
    <name type="scientific">Thalassobacillus devorans</name>
    <dbReference type="NCBI Taxonomy" id="279813"/>
    <lineage>
        <taxon>Bacteria</taxon>
        <taxon>Bacillati</taxon>
        <taxon>Bacillota</taxon>
        <taxon>Bacilli</taxon>
        <taxon>Bacillales</taxon>
        <taxon>Bacillaceae</taxon>
        <taxon>Thalassobacillus</taxon>
    </lineage>
</organism>
<keyword evidence="2" id="KW-0732">Signal</keyword>
<dbReference type="InterPro" id="IPR035940">
    <property type="entry name" value="CAP_sf"/>
</dbReference>
<proteinExistence type="predicted"/>
<evidence type="ECO:0000256" key="1">
    <source>
        <dbReference type="SAM" id="MobiDB-lite"/>
    </source>
</evidence>
<dbReference type="NCBIfam" id="TIGR02909">
    <property type="entry name" value="spore_YkwD"/>
    <property type="match status" value="1"/>
</dbReference>
<dbReference type="InterPro" id="IPR014044">
    <property type="entry name" value="CAP_dom"/>
</dbReference>
<evidence type="ECO:0000256" key="2">
    <source>
        <dbReference type="SAM" id="SignalP"/>
    </source>
</evidence>